<protein>
    <submittedName>
        <fullName evidence="1">Uncharacterized protein</fullName>
    </submittedName>
</protein>
<keyword evidence="2" id="KW-1185">Reference proteome</keyword>
<dbReference type="EMBL" id="NHNI01000002">
    <property type="protein sequence ID" value="OZY84314.1"/>
    <property type="molecule type" value="Genomic_DNA"/>
</dbReference>
<gene>
    <name evidence="1" type="ORF">CBP51_13955</name>
</gene>
<comment type="caution">
    <text evidence="1">The sequence shown here is derived from an EMBL/GenBank/DDBJ whole genome shotgun (WGS) entry which is preliminary data.</text>
</comment>
<organism evidence="1 2">
    <name type="scientific">Cellvibrio mixtus</name>
    <dbReference type="NCBI Taxonomy" id="39650"/>
    <lineage>
        <taxon>Bacteria</taxon>
        <taxon>Pseudomonadati</taxon>
        <taxon>Pseudomonadota</taxon>
        <taxon>Gammaproteobacteria</taxon>
        <taxon>Cellvibrionales</taxon>
        <taxon>Cellvibrionaceae</taxon>
        <taxon>Cellvibrio</taxon>
    </lineage>
</organism>
<dbReference type="Proteomes" id="UP000216101">
    <property type="component" value="Unassembled WGS sequence"/>
</dbReference>
<proteinExistence type="predicted"/>
<dbReference type="AlphaFoldDB" id="A0A266Q366"/>
<name>A0A266Q366_9GAMM</name>
<sequence length="59" mass="6967">MATKQLMPQFGGQDITDFMLHNKIFMIRKVVVLPQHNICIYLILLLSHQIQKQLIDYIL</sequence>
<reference evidence="2" key="1">
    <citation type="submission" date="2017-05" db="EMBL/GenBank/DDBJ databases">
        <authorList>
            <person name="Barney B.M."/>
        </authorList>
    </citation>
    <scope>NUCLEOTIDE SEQUENCE [LARGE SCALE GENOMIC DNA]</scope>
    <source>
        <strain evidence="2">PSBB022</strain>
    </source>
</reference>
<accession>A0A266Q366</accession>
<evidence type="ECO:0000313" key="1">
    <source>
        <dbReference type="EMBL" id="OZY84314.1"/>
    </source>
</evidence>
<evidence type="ECO:0000313" key="2">
    <source>
        <dbReference type="Proteomes" id="UP000216101"/>
    </source>
</evidence>